<dbReference type="InterPro" id="IPR021890">
    <property type="entry name" value="DUF3501"/>
</dbReference>
<gene>
    <name evidence="1" type="ORF">ENK01_03400</name>
</gene>
<feature type="non-terminal residue" evidence="1">
    <location>
        <position position="1"/>
    </location>
</feature>
<name>A0A7V5NXB9_9PROT</name>
<reference evidence="1" key="1">
    <citation type="journal article" date="2020" name="mSystems">
        <title>Genome- and Community-Level Interaction Insights into Carbon Utilization and Element Cycling Functions of Hydrothermarchaeota in Hydrothermal Sediment.</title>
        <authorList>
            <person name="Zhou Z."/>
            <person name="Liu Y."/>
            <person name="Xu W."/>
            <person name="Pan J."/>
            <person name="Luo Z.H."/>
            <person name="Li M."/>
        </authorList>
    </citation>
    <scope>NUCLEOTIDE SEQUENCE [LARGE SCALE GENOMIC DNA]</scope>
    <source>
        <strain evidence="1">HyVt-538</strain>
    </source>
</reference>
<evidence type="ECO:0000313" key="1">
    <source>
        <dbReference type="EMBL" id="HHI88977.1"/>
    </source>
</evidence>
<organism evidence="1">
    <name type="scientific">Hellea balneolensis</name>
    <dbReference type="NCBI Taxonomy" id="287478"/>
    <lineage>
        <taxon>Bacteria</taxon>
        <taxon>Pseudomonadati</taxon>
        <taxon>Pseudomonadota</taxon>
        <taxon>Alphaproteobacteria</taxon>
        <taxon>Maricaulales</taxon>
        <taxon>Robiginitomaculaceae</taxon>
        <taxon>Hellea</taxon>
    </lineage>
</organism>
<sequence>FECYETMLFQIQEMLYIEKGGEEQLEDELRAYNPLVPNGNELVATLMFEINDEVRRLKFLRSITGIENHIYLQIGDEKIYAVPEDDAERTTPDGKTSSVHFLHFPLTEHQKHAFVNPDIQVILGSDHPNYMHMTVLSQETIGELASDFA</sequence>
<dbReference type="AlphaFoldDB" id="A0A7V5NXB9"/>
<comment type="caution">
    <text evidence="1">The sequence shown here is derived from an EMBL/GenBank/DDBJ whole genome shotgun (WGS) entry which is preliminary data.</text>
</comment>
<dbReference type="EMBL" id="DROP01000228">
    <property type="protein sequence ID" value="HHI88977.1"/>
    <property type="molecule type" value="Genomic_DNA"/>
</dbReference>
<accession>A0A7V5NXB9</accession>
<dbReference type="Pfam" id="PF12007">
    <property type="entry name" value="DUF3501"/>
    <property type="match status" value="1"/>
</dbReference>
<dbReference type="Proteomes" id="UP000885806">
    <property type="component" value="Unassembled WGS sequence"/>
</dbReference>
<proteinExistence type="predicted"/>
<protein>
    <submittedName>
        <fullName evidence="1">DUF3501 family protein</fullName>
    </submittedName>
</protein>